<evidence type="ECO:0000256" key="1">
    <source>
        <dbReference type="SAM" id="Phobius"/>
    </source>
</evidence>
<dbReference type="AlphaFoldDB" id="L1M835"/>
<organism evidence="2 3">
    <name type="scientific">Corynebacterium durum F0235</name>
    <dbReference type="NCBI Taxonomy" id="1035195"/>
    <lineage>
        <taxon>Bacteria</taxon>
        <taxon>Bacillati</taxon>
        <taxon>Actinomycetota</taxon>
        <taxon>Actinomycetes</taxon>
        <taxon>Mycobacteriales</taxon>
        <taxon>Corynebacteriaceae</taxon>
        <taxon>Corynebacterium</taxon>
    </lineage>
</organism>
<reference evidence="2 3" key="1">
    <citation type="submission" date="2012-05" db="EMBL/GenBank/DDBJ databases">
        <authorList>
            <person name="Weinstock G."/>
            <person name="Sodergren E."/>
            <person name="Lobos E.A."/>
            <person name="Fulton L."/>
            <person name="Fulton R."/>
            <person name="Courtney L."/>
            <person name="Fronick C."/>
            <person name="O'Laughlin M."/>
            <person name="Godfrey J."/>
            <person name="Wilson R.M."/>
            <person name="Miner T."/>
            <person name="Farmer C."/>
            <person name="Delehaunty K."/>
            <person name="Cordes M."/>
            <person name="Minx P."/>
            <person name="Tomlinson C."/>
            <person name="Chen J."/>
            <person name="Wollam A."/>
            <person name="Pepin K.H."/>
            <person name="Bhonagiri V."/>
            <person name="Zhang X."/>
            <person name="Suruliraj S."/>
            <person name="Warren W."/>
            <person name="Mitreva M."/>
            <person name="Mardis E.R."/>
            <person name="Wilson R.K."/>
        </authorList>
    </citation>
    <scope>NUCLEOTIDE SEQUENCE [LARGE SCALE GENOMIC DNA]</scope>
    <source>
        <strain evidence="2 3">F0235</strain>
    </source>
</reference>
<feature type="transmembrane region" description="Helical" evidence="1">
    <location>
        <begin position="21"/>
        <end position="41"/>
    </location>
</feature>
<evidence type="ECO:0000313" key="2">
    <source>
        <dbReference type="EMBL" id="EKX87357.1"/>
    </source>
</evidence>
<dbReference type="STRING" id="1035195.HMPREF9997_02683"/>
<gene>
    <name evidence="2" type="ORF">HMPREF9997_02683</name>
</gene>
<evidence type="ECO:0000313" key="3">
    <source>
        <dbReference type="Proteomes" id="UP000010445"/>
    </source>
</evidence>
<sequence>MPGFVMTWLSWRKYRMKTKTAFLISEVCAPWVTNLWFFLVLGATSHAWPAAITAILGTSIMPMAAIRVLTLIGKAEGRHVQKREQRYIVFVAIFVLLGAALAGLWHLDTPRIIWVSVLSAVMFIATFAVVTRLWCKASIHTGLWVCVTIFLALTVSPLWWAALVVAPAIGWSRVVLKGHSWGEVGVGIIARAAVTAVSYQLFLT</sequence>
<feature type="transmembrane region" description="Helical" evidence="1">
    <location>
        <begin position="112"/>
        <end position="135"/>
    </location>
</feature>
<accession>L1M835</accession>
<evidence type="ECO:0008006" key="4">
    <source>
        <dbReference type="Google" id="ProtNLM"/>
    </source>
</evidence>
<keyword evidence="3" id="KW-1185">Reference proteome</keyword>
<feature type="transmembrane region" description="Helical" evidence="1">
    <location>
        <begin position="142"/>
        <end position="169"/>
    </location>
</feature>
<proteinExistence type="predicted"/>
<dbReference type="Proteomes" id="UP000010445">
    <property type="component" value="Unassembled WGS sequence"/>
</dbReference>
<dbReference type="eggNOG" id="COG0671">
    <property type="taxonomic scope" value="Bacteria"/>
</dbReference>
<name>L1M835_9CORY</name>
<keyword evidence="1" id="KW-0472">Membrane</keyword>
<feature type="transmembrane region" description="Helical" evidence="1">
    <location>
        <begin position="47"/>
        <end position="66"/>
    </location>
</feature>
<feature type="transmembrane region" description="Helical" evidence="1">
    <location>
        <begin position="181"/>
        <end position="202"/>
    </location>
</feature>
<protein>
    <recommendedName>
        <fullName evidence="4">Phosphatidic acid phosphatase type 2/haloperoxidase domain-containing protein</fullName>
    </recommendedName>
</protein>
<comment type="caution">
    <text evidence="2">The sequence shown here is derived from an EMBL/GenBank/DDBJ whole genome shotgun (WGS) entry which is preliminary data.</text>
</comment>
<dbReference type="HOGENOM" id="CLU_093776_0_0_11"/>
<dbReference type="EMBL" id="AMEM01000044">
    <property type="protein sequence ID" value="EKX87357.1"/>
    <property type="molecule type" value="Genomic_DNA"/>
</dbReference>
<feature type="transmembrane region" description="Helical" evidence="1">
    <location>
        <begin position="87"/>
        <end position="106"/>
    </location>
</feature>
<keyword evidence="1" id="KW-0812">Transmembrane</keyword>
<keyword evidence="1" id="KW-1133">Transmembrane helix</keyword>